<dbReference type="InterPro" id="IPR024690">
    <property type="entry name" value="CN_hydtase_beta_dom_C"/>
</dbReference>
<evidence type="ECO:0000256" key="1">
    <source>
        <dbReference type="SAM" id="MobiDB-lite"/>
    </source>
</evidence>
<evidence type="ECO:0000313" key="3">
    <source>
        <dbReference type="EMBL" id="QIN82114.1"/>
    </source>
</evidence>
<dbReference type="InterPro" id="IPR008990">
    <property type="entry name" value="Elect_transpt_acc-like_dom_sf"/>
</dbReference>
<sequence length="101" mass="11079">MGRRVTARFAPGDPVRVRPGAKPGHVRTPDYLKGKDGKIERVLGAFPNPEDLAYGLSGEPERVLYKVGFSQGELWPDYGGPAEDPLYADVYEHWLEPGGGK</sequence>
<name>A0A6G8Q6J9_9ACTN</name>
<dbReference type="EMBL" id="CP045119">
    <property type="protein sequence ID" value="QIN82114.1"/>
    <property type="molecule type" value="Genomic_DNA"/>
</dbReference>
<evidence type="ECO:0000259" key="2">
    <source>
        <dbReference type="Pfam" id="PF02211"/>
    </source>
</evidence>
<feature type="region of interest" description="Disordered" evidence="1">
    <location>
        <begin position="1"/>
        <end position="31"/>
    </location>
</feature>
<dbReference type="KEGG" id="rub:GBA63_05235"/>
<organism evidence="3 4">
    <name type="scientific">Rubrobacter tropicus</name>
    <dbReference type="NCBI Taxonomy" id="2653851"/>
    <lineage>
        <taxon>Bacteria</taxon>
        <taxon>Bacillati</taxon>
        <taxon>Actinomycetota</taxon>
        <taxon>Rubrobacteria</taxon>
        <taxon>Rubrobacterales</taxon>
        <taxon>Rubrobacteraceae</taxon>
        <taxon>Rubrobacter</taxon>
    </lineage>
</organism>
<dbReference type="AlphaFoldDB" id="A0A6G8Q6J9"/>
<proteinExistence type="predicted"/>
<feature type="domain" description="Nitrile hydratase beta subunit" evidence="2">
    <location>
        <begin position="5"/>
        <end position="97"/>
    </location>
</feature>
<gene>
    <name evidence="3" type="ORF">GBA63_05235</name>
</gene>
<dbReference type="Pfam" id="PF02211">
    <property type="entry name" value="NHase_beta_C"/>
    <property type="match status" value="1"/>
</dbReference>
<reference evidence="3 4" key="1">
    <citation type="submission" date="2019-10" db="EMBL/GenBank/DDBJ databases">
        <title>Rubrobacter sp nov SCSIO 52090 isolated from a deep-sea sediment in the South China Sea.</title>
        <authorList>
            <person name="Chen R.W."/>
        </authorList>
    </citation>
    <scope>NUCLEOTIDE SEQUENCE [LARGE SCALE GENOMIC DNA]</scope>
    <source>
        <strain evidence="3 4">SCSIO 52909</strain>
    </source>
</reference>
<keyword evidence="4" id="KW-1185">Reference proteome</keyword>
<dbReference type="SUPFAM" id="SSF50090">
    <property type="entry name" value="Electron transport accessory proteins"/>
    <property type="match status" value="1"/>
</dbReference>
<accession>A0A6G8Q6J9</accession>
<evidence type="ECO:0000313" key="4">
    <source>
        <dbReference type="Proteomes" id="UP000501452"/>
    </source>
</evidence>
<dbReference type="Proteomes" id="UP000501452">
    <property type="component" value="Chromosome"/>
</dbReference>
<dbReference type="Gene3D" id="2.30.30.50">
    <property type="match status" value="1"/>
</dbReference>
<protein>
    <submittedName>
        <fullName evidence="3">Nitrile hydratase subunit beta</fullName>
    </submittedName>
</protein>